<protein>
    <recommendedName>
        <fullName evidence="3">DNA-binding protein</fullName>
    </recommendedName>
</protein>
<dbReference type="Proteomes" id="UP000217771">
    <property type="component" value="Unassembled WGS sequence"/>
</dbReference>
<proteinExistence type="predicted"/>
<organism evidence="1 2">
    <name type="scientific">Halomonas salipaludis</name>
    <dbReference type="NCBI Taxonomy" id="2032625"/>
    <lineage>
        <taxon>Bacteria</taxon>
        <taxon>Pseudomonadati</taxon>
        <taxon>Pseudomonadota</taxon>
        <taxon>Gammaproteobacteria</taxon>
        <taxon>Oceanospirillales</taxon>
        <taxon>Halomonadaceae</taxon>
        <taxon>Halomonas</taxon>
    </lineage>
</organism>
<accession>A0A2A2EMK9</accession>
<dbReference type="AlphaFoldDB" id="A0A2A2EMK9"/>
<evidence type="ECO:0000313" key="1">
    <source>
        <dbReference type="EMBL" id="PAU74076.1"/>
    </source>
</evidence>
<dbReference type="EMBL" id="NSKB01000016">
    <property type="protein sequence ID" value="PAU74076.1"/>
    <property type="molecule type" value="Genomic_DNA"/>
</dbReference>
<sequence length="75" mass="7908">MSDFRDERIGLTHAARLLGVSVSELKAAIHQGTPLRGADPPQPVVRAGENRGNLLFLAGDVMDCAEALGNSGRNP</sequence>
<keyword evidence="2" id="KW-1185">Reference proteome</keyword>
<name>A0A2A2EMK9_9GAMM</name>
<reference evidence="1 2" key="1">
    <citation type="submission" date="2017-08" db="EMBL/GenBank/DDBJ databases">
        <title>Halomonas alkalisoli sp. nov., isolated from saline alkaline soil.</title>
        <authorList>
            <person name="Wang D."/>
            <person name="Zhang G."/>
        </authorList>
    </citation>
    <scope>NUCLEOTIDE SEQUENCE [LARGE SCALE GENOMIC DNA]</scope>
    <source>
        <strain evidence="1 2">WRN001</strain>
    </source>
</reference>
<dbReference type="OrthoDB" id="6169307at2"/>
<evidence type="ECO:0000313" key="2">
    <source>
        <dbReference type="Proteomes" id="UP000217771"/>
    </source>
</evidence>
<evidence type="ECO:0008006" key="3">
    <source>
        <dbReference type="Google" id="ProtNLM"/>
    </source>
</evidence>
<comment type="caution">
    <text evidence="1">The sequence shown here is derived from an EMBL/GenBank/DDBJ whole genome shotgun (WGS) entry which is preliminary data.</text>
</comment>
<dbReference type="RefSeq" id="WP_095623483.1">
    <property type="nucleotide sequence ID" value="NZ_NSKB01000016.1"/>
</dbReference>
<gene>
    <name evidence="1" type="ORF">CK498_24555</name>
</gene>